<feature type="transmembrane region" description="Helical" evidence="6">
    <location>
        <begin position="372"/>
        <end position="392"/>
    </location>
</feature>
<dbReference type="AlphaFoldDB" id="A0A829QL78"/>
<dbReference type="PROSITE" id="PS50850">
    <property type="entry name" value="MFS"/>
    <property type="match status" value="1"/>
</dbReference>
<feature type="transmembrane region" description="Helical" evidence="6">
    <location>
        <begin position="220"/>
        <end position="242"/>
    </location>
</feature>
<keyword evidence="2" id="KW-0813">Transport</keyword>
<evidence type="ECO:0000256" key="3">
    <source>
        <dbReference type="ARBA" id="ARBA00022692"/>
    </source>
</evidence>
<dbReference type="CDD" id="cd17355">
    <property type="entry name" value="MFS_YcxA_like"/>
    <property type="match status" value="1"/>
</dbReference>
<dbReference type="GO" id="GO:0022857">
    <property type="term" value="F:transmembrane transporter activity"/>
    <property type="evidence" value="ECO:0007669"/>
    <property type="project" value="InterPro"/>
</dbReference>
<dbReference type="SUPFAM" id="SSF103473">
    <property type="entry name" value="MFS general substrate transporter"/>
    <property type="match status" value="1"/>
</dbReference>
<dbReference type="Proteomes" id="UP000021210">
    <property type="component" value="Unassembled WGS sequence"/>
</dbReference>
<keyword evidence="3 6" id="KW-0812">Transmembrane</keyword>
<feature type="transmembrane region" description="Helical" evidence="6">
    <location>
        <begin position="109"/>
        <end position="133"/>
    </location>
</feature>
<gene>
    <name evidence="8" type="ORF">I542_3782</name>
</gene>
<feature type="domain" description="Major facilitator superfamily (MFS) profile" evidence="7">
    <location>
        <begin position="1"/>
        <end position="397"/>
    </location>
</feature>
<keyword evidence="4 6" id="KW-1133">Transmembrane helix</keyword>
<evidence type="ECO:0000313" key="9">
    <source>
        <dbReference type="Proteomes" id="UP000021210"/>
    </source>
</evidence>
<feature type="transmembrane region" description="Helical" evidence="6">
    <location>
        <begin position="176"/>
        <end position="195"/>
    </location>
</feature>
<comment type="caution">
    <text evidence="8">The sequence shown here is derived from an EMBL/GenBank/DDBJ whole genome shotgun (WGS) entry which is preliminary data.</text>
</comment>
<organism evidence="8 9">
    <name type="scientific">Mycobacteroides abscessus 1948</name>
    <dbReference type="NCBI Taxonomy" id="1299323"/>
    <lineage>
        <taxon>Bacteria</taxon>
        <taxon>Bacillati</taxon>
        <taxon>Actinomycetota</taxon>
        <taxon>Actinomycetes</taxon>
        <taxon>Mycobacteriales</taxon>
        <taxon>Mycobacteriaceae</taxon>
        <taxon>Mycobacteroides</taxon>
        <taxon>Mycobacteroides abscessus</taxon>
    </lineage>
</organism>
<protein>
    <submittedName>
        <fullName evidence="8">Major Facilitator Superfamily protein</fullName>
    </submittedName>
</protein>
<evidence type="ECO:0000313" key="8">
    <source>
        <dbReference type="EMBL" id="EUA63625.1"/>
    </source>
</evidence>
<feature type="transmembrane region" description="Helical" evidence="6">
    <location>
        <begin position="145"/>
        <end position="170"/>
    </location>
</feature>
<evidence type="ECO:0000256" key="1">
    <source>
        <dbReference type="ARBA" id="ARBA00004651"/>
    </source>
</evidence>
<feature type="transmembrane region" description="Helical" evidence="6">
    <location>
        <begin position="19"/>
        <end position="38"/>
    </location>
</feature>
<dbReference type="PANTHER" id="PTHR43385:SF1">
    <property type="entry name" value="RIBOFLAVIN TRANSPORTER RIBJ"/>
    <property type="match status" value="1"/>
</dbReference>
<comment type="subcellular location">
    <subcellularLocation>
        <location evidence="1">Cell membrane</location>
        <topology evidence="1">Multi-pass membrane protein</topology>
    </subcellularLocation>
</comment>
<dbReference type="PANTHER" id="PTHR43385">
    <property type="entry name" value="RIBOFLAVIN TRANSPORTER RIBJ"/>
    <property type="match status" value="1"/>
</dbReference>
<evidence type="ECO:0000256" key="6">
    <source>
        <dbReference type="SAM" id="Phobius"/>
    </source>
</evidence>
<evidence type="ECO:0000259" key="7">
    <source>
        <dbReference type="PROSITE" id="PS50850"/>
    </source>
</evidence>
<evidence type="ECO:0000256" key="5">
    <source>
        <dbReference type="ARBA" id="ARBA00023136"/>
    </source>
</evidence>
<feature type="transmembrane region" description="Helical" evidence="6">
    <location>
        <begin position="85"/>
        <end position="103"/>
    </location>
</feature>
<dbReference type="InterPro" id="IPR036259">
    <property type="entry name" value="MFS_trans_sf"/>
</dbReference>
<reference evidence="8 9" key="1">
    <citation type="submission" date="2013-12" db="EMBL/GenBank/DDBJ databases">
        <authorList>
            <person name="Zelazny A."/>
            <person name="Olivier K."/>
            <person name="Holland S."/>
            <person name="Lenaerts A."/>
            <person name="Ordway D."/>
            <person name="DeGroote M.A."/>
            <person name="Parker T."/>
            <person name="Sizemore C."/>
            <person name="Tallon L.J."/>
            <person name="Sadzewicz L.K."/>
            <person name="Sengamalay N."/>
            <person name="Fraser C.M."/>
            <person name="Hine E."/>
            <person name="Shefchek K.A."/>
            <person name="Das S.P."/>
            <person name="Tettelin H."/>
        </authorList>
    </citation>
    <scope>NUCLEOTIDE SEQUENCE [LARGE SCALE GENOMIC DNA]</scope>
    <source>
        <strain evidence="8 9">1948</strain>
    </source>
</reference>
<dbReference type="GO" id="GO:0005886">
    <property type="term" value="C:plasma membrane"/>
    <property type="evidence" value="ECO:0007669"/>
    <property type="project" value="UniProtKB-SubCell"/>
</dbReference>
<dbReference type="Gene3D" id="1.20.1250.20">
    <property type="entry name" value="MFS general substrate transporter like domains"/>
    <property type="match status" value="1"/>
</dbReference>
<accession>A0A829QL78</accession>
<evidence type="ECO:0000256" key="2">
    <source>
        <dbReference type="ARBA" id="ARBA00022448"/>
    </source>
</evidence>
<feature type="transmembrane region" description="Helical" evidence="6">
    <location>
        <begin position="285"/>
        <end position="304"/>
    </location>
</feature>
<feature type="transmembrane region" description="Helical" evidence="6">
    <location>
        <begin position="343"/>
        <end position="366"/>
    </location>
</feature>
<dbReference type="EMBL" id="JAOH01000002">
    <property type="protein sequence ID" value="EUA63625.1"/>
    <property type="molecule type" value="Genomic_DNA"/>
</dbReference>
<proteinExistence type="predicted"/>
<dbReference type="InterPro" id="IPR052983">
    <property type="entry name" value="MFS_Riboflavin_Transporter"/>
</dbReference>
<feature type="transmembrane region" description="Helical" evidence="6">
    <location>
        <begin position="254"/>
        <end position="273"/>
    </location>
</feature>
<sequence>MSTAAVHAQPHSITGLRGVLITLCLTEITSWGVLYYAFPVLAPRITADTGWSAPAVTAAFSAALVVAAAAGIGVGRWLDRHGPRWLMTAGSLWGPAALIGVAMAPNYGWFLAAWLMAGIAMAAVFYPPAFAALTRWYGPGAVRALMVLTLVAGLASTVFVPLTAVLASHMDWRTTYLALAVLLTIITVPAHIIGLRRPWPSLPATHLAESPTRIARSRPFISLIIAFALASCASYAVIVNLVPLMNQRGLDGTVAATALALGGVGQVIGRFGYPALAQCISVVPRTLLIMGVVAATTALLGVFASAVSLIAVAVAAGMARGIMTLLQATAITERWGSTHYGHLSGLLTAPIMLTTALAPFTGAALAQLLHGYPAMFVALGVAGIIGAAAATATNPSQ</sequence>
<dbReference type="InterPro" id="IPR011701">
    <property type="entry name" value="MFS"/>
</dbReference>
<evidence type="ECO:0000256" key="4">
    <source>
        <dbReference type="ARBA" id="ARBA00022989"/>
    </source>
</evidence>
<dbReference type="Pfam" id="PF07690">
    <property type="entry name" value="MFS_1"/>
    <property type="match status" value="1"/>
</dbReference>
<name>A0A829QL78_9MYCO</name>
<feature type="transmembrane region" description="Helical" evidence="6">
    <location>
        <begin position="58"/>
        <end position="78"/>
    </location>
</feature>
<keyword evidence="5 6" id="KW-0472">Membrane</keyword>
<dbReference type="InterPro" id="IPR020846">
    <property type="entry name" value="MFS_dom"/>
</dbReference>